<gene>
    <name evidence="1" type="ORF">BRE01_67960</name>
</gene>
<comment type="caution">
    <text evidence="1">The sequence shown here is derived from an EMBL/GenBank/DDBJ whole genome shotgun (WGS) entry which is preliminary data.</text>
</comment>
<reference evidence="1 2" key="1">
    <citation type="submission" date="2019-06" db="EMBL/GenBank/DDBJ databases">
        <title>Whole genome shotgun sequence of Brevibacillus reuszeri NBRC 15719.</title>
        <authorList>
            <person name="Hosoyama A."/>
            <person name="Uohara A."/>
            <person name="Ohji S."/>
            <person name="Ichikawa N."/>
        </authorList>
    </citation>
    <scope>NUCLEOTIDE SEQUENCE [LARGE SCALE GENOMIC DNA]</scope>
    <source>
        <strain evidence="1 2">NBRC 15719</strain>
    </source>
</reference>
<dbReference type="EMBL" id="BJON01000044">
    <property type="protein sequence ID" value="GED73094.1"/>
    <property type="molecule type" value="Genomic_DNA"/>
</dbReference>
<evidence type="ECO:0000313" key="2">
    <source>
        <dbReference type="Proteomes" id="UP000319578"/>
    </source>
</evidence>
<dbReference type="RefSeq" id="WP_161807273.1">
    <property type="nucleotide sequence ID" value="NZ_BJON01000044.1"/>
</dbReference>
<proteinExistence type="predicted"/>
<evidence type="ECO:0000313" key="1">
    <source>
        <dbReference type="EMBL" id="GED73094.1"/>
    </source>
</evidence>
<organism evidence="1 2">
    <name type="scientific">Brevibacillus reuszeri</name>
    <dbReference type="NCBI Taxonomy" id="54915"/>
    <lineage>
        <taxon>Bacteria</taxon>
        <taxon>Bacillati</taxon>
        <taxon>Bacillota</taxon>
        <taxon>Bacilli</taxon>
        <taxon>Bacillales</taxon>
        <taxon>Paenibacillaceae</taxon>
        <taxon>Brevibacillus</taxon>
    </lineage>
</organism>
<name>A0ABQ0TZF3_9BACL</name>
<sequence>MSIAIMSNFPGGKVIELKLYGKLIRKTGNGTITIKGEALKKGSDLSATIPVQWFKD</sequence>
<accession>A0ABQ0TZF3</accession>
<keyword evidence="2" id="KW-1185">Reference proteome</keyword>
<dbReference type="Proteomes" id="UP000319578">
    <property type="component" value="Unassembled WGS sequence"/>
</dbReference>
<protein>
    <submittedName>
        <fullName evidence="1">Uncharacterized protein</fullName>
    </submittedName>
</protein>